<dbReference type="Proteomes" id="UP000689195">
    <property type="component" value="Unassembled WGS sequence"/>
</dbReference>
<proteinExistence type="predicted"/>
<dbReference type="AlphaFoldDB" id="A0A8S1WB07"/>
<protein>
    <submittedName>
        <fullName evidence="1">Uncharacterized protein</fullName>
    </submittedName>
</protein>
<reference evidence="1" key="1">
    <citation type="submission" date="2021-01" db="EMBL/GenBank/DDBJ databases">
        <authorList>
            <consortium name="Genoscope - CEA"/>
            <person name="William W."/>
        </authorList>
    </citation>
    <scope>NUCLEOTIDE SEQUENCE</scope>
</reference>
<keyword evidence="2" id="KW-1185">Reference proteome</keyword>
<name>A0A8S1WB07_9CILI</name>
<evidence type="ECO:0000313" key="1">
    <source>
        <dbReference type="EMBL" id="CAD8186561.1"/>
    </source>
</evidence>
<accession>A0A8S1WB07</accession>
<comment type="caution">
    <text evidence="1">The sequence shown here is derived from an EMBL/GenBank/DDBJ whole genome shotgun (WGS) entry which is preliminary data.</text>
</comment>
<gene>
    <name evidence="1" type="ORF">PPENT_87.1.T0870137</name>
</gene>
<sequence>MFSTWQRLKRDNVITPKNENKVIDIFQLQKNLPFVSELFFQTQNFRI</sequence>
<dbReference type="EMBL" id="CAJJDO010000087">
    <property type="protein sequence ID" value="CAD8186561.1"/>
    <property type="molecule type" value="Genomic_DNA"/>
</dbReference>
<evidence type="ECO:0000313" key="2">
    <source>
        <dbReference type="Proteomes" id="UP000689195"/>
    </source>
</evidence>
<organism evidence="1 2">
    <name type="scientific">Paramecium pentaurelia</name>
    <dbReference type="NCBI Taxonomy" id="43138"/>
    <lineage>
        <taxon>Eukaryota</taxon>
        <taxon>Sar</taxon>
        <taxon>Alveolata</taxon>
        <taxon>Ciliophora</taxon>
        <taxon>Intramacronucleata</taxon>
        <taxon>Oligohymenophorea</taxon>
        <taxon>Peniculida</taxon>
        <taxon>Parameciidae</taxon>
        <taxon>Paramecium</taxon>
    </lineage>
</organism>